<name>A0A8S5UMM4_9CAUD</name>
<proteinExistence type="predicted"/>
<evidence type="ECO:0000313" key="1">
    <source>
        <dbReference type="EMBL" id="DAF95736.1"/>
    </source>
</evidence>
<dbReference type="EMBL" id="BK016109">
    <property type="protein sequence ID" value="DAF95736.1"/>
    <property type="molecule type" value="Genomic_DNA"/>
</dbReference>
<reference evidence="1" key="1">
    <citation type="journal article" date="2021" name="Proc. Natl. Acad. Sci. U.S.A.">
        <title>A Catalog of Tens of Thousands of Viruses from Human Metagenomes Reveals Hidden Associations with Chronic Diseases.</title>
        <authorList>
            <person name="Tisza M.J."/>
            <person name="Buck C.B."/>
        </authorList>
    </citation>
    <scope>NUCLEOTIDE SEQUENCE</scope>
    <source>
        <strain evidence="1">CtCo31</strain>
    </source>
</reference>
<protein>
    <submittedName>
        <fullName evidence="1">Uncharacterized protein</fullName>
    </submittedName>
</protein>
<accession>A0A8S5UMM4</accession>
<sequence length="93" mass="11040">MNSAFIPVLHKQAIESLLKVINLDSKIKIKRSDKNEIFVLYEDEVWLIDLISKGINYYKYNHPSISVWVPYENIIQFCNEPGFDIKLYDEFLK</sequence>
<organism evidence="1">
    <name type="scientific">Myoviridae sp. ctCo31</name>
    <dbReference type="NCBI Taxonomy" id="2825053"/>
    <lineage>
        <taxon>Viruses</taxon>
        <taxon>Duplodnaviria</taxon>
        <taxon>Heunggongvirae</taxon>
        <taxon>Uroviricota</taxon>
        <taxon>Caudoviricetes</taxon>
    </lineage>
</organism>